<dbReference type="GO" id="GO:0060090">
    <property type="term" value="F:molecular adaptor activity"/>
    <property type="evidence" value="ECO:0007669"/>
    <property type="project" value="TreeGrafter"/>
</dbReference>
<evidence type="ECO:0000256" key="1">
    <source>
        <dbReference type="ARBA" id="ARBA00022737"/>
    </source>
</evidence>
<keyword evidence="1" id="KW-0677">Repeat</keyword>
<dbReference type="PROSITE" id="PS50005">
    <property type="entry name" value="TPR"/>
    <property type="match status" value="1"/>
</dbReference>
<dbReference type="PANTHER" id="PTHR45831:SF2">
    <property type="entry name" value="LD24721P"/>
    <property type="match status" value="1"/>
</dbReference>
<dbReference type="EMBL" id="JAFIQS010000009">
    <property type="protein sequence ID" value="KAG5165873.1"/>
    <property type="molecule type" value="Genomic_DNA"/>
</dbReference>
<reference evidence="4" key="1">
    <citation type="submission" date="2021-02" db="EMBL/GenBank/DDBJ databases">
        <title>Psilocybe cubensis genome.</title>
        <authorList>
            <person name="Mckernan K.J."/>
            <person name="Crawford S."/>
            <person name="Trippe A."/>
            <person name="Kane L.T."/>
            <person name="Mclaughlin S."/>
        </authorList>
    </citation>
    <scope>NUCLEOTIDE SEQUENCE [LARGE SCALE GENOMIC DNA]</scope>
    <source>
        <strain evidence="4">MGC-MH-2018</strain>
    </source>
</reference>
<keyword evidence="2 3" id="KW-0802">TPR repeat</keyword>
<evidence type="ECO:0008006" key="5">
    <source>
        <dbReference type="Google" id="ProtNLM"/>
    </source>
</evidence>
<dbReference type="GO" id="GO:0016020">
    <property type="term" value="C:membrane"/>
    <property type="evidence" value="ECO:0007669"/>
    <property type="project" value="TreeGrafter"/>
</dbReference>
<organism evidence="4">
    <name type="scientific">Psilocybe cubensis</name>
    <name type="common">Psychedelic mushroom</name>
    <name type="synonym">Stropharia cubensis</name>
    <dbReference type="NCBI Taxonomy" id="181762"/>
    <lineage>
        <taxon>Eukaryota</taxon>
        <taxon>Fungi</taxon>
        <taxon>Dikarya</taxon>
        <taxon>Basidiomycota</taxon>
        <taxon>Agaricomycotina</taxon>
        <taxon>Agaricomycetes</taxon>
        <taxon>Agaricomycetidae</taxon>
        <taxon>Agaricales</taxon>
        <taxon>Agaricineae</taxon>
        <taxon>Strophariaceae</taxon>
        <taxon>Psilocybe</taxon>
    </lineage>
</organism>
<dbReference type="InterPro" id="IPR019734">
    <property type="entry name" value="TPR_rpt"/>
</dbReference>
<dbReference type="GO" id="GO:0072380">
    <property type="term" value="C:TRC complex"/>
    <property type="evidence" value="ECO:0007669"/>
    <property type="project" value="TreeGrafter"/>
</dbReference>
<proteinExistence type="predicted"/>
<feature type="repeat" description="TPR" evidence="3">
    <location>
        <begin position="13"/>
        <end position="46"/>
    </location>
</feature>
<comment type="caution">
    <text evidence="4">The sequence shown here is derived from an EMBL/GenBank/DDBJ whole genome shotgun (WGS) entry which is preliminary data.</text>
</comment>
<protein>
    <recommendedName>
        <fullName evidence="5">TPR-like protein</fullName>
    </recommendedName>
</protein>
<gene>
    <name evidence="4" type="ORF">JR316_009459</name>
</gene>
<dbReference type="GO" id="GO:0006620">
    <property type="term" value="P:post-translational protein targeting to endoplasmic reticulum membrane"/>
    <property type="evidence" value="ECO:0007669"/>
    <property type="project" value="TreeGrafter"/>
</dbReference>
<dbReference type="InterPro" id="IPR011990">
    <property type="entry name" value="TPR-like_helical_dom_sf"/>
</dbReference>
<dbReference type="InterPro" id="IPR047150">
    <property type="entry name" value="SGT"/>
</dbReference>
<evidence type="ECO:0000256" key="3">
    <source>
        <dbReference type="PROSITE-ProRule" id="PRU00339"/>
    </source>
</evidence>
<dbReference type="SMART" id="SM00028">
    <property type="entry name" value="TPR"/>
    <property type="match status" value="3"/>
</dbReference>
<sequence length="533" mass="60180">MPPKTSLHCNQHAEHLKTQGNELFQQGQYKPAHRKYTEAIKADPGNAIYYANRAACNLAMKEWATELDPNYAKAWSRLATAAFHMSSYPKSINAWETALKCLPPVEQSSETDKKLRAQFKAGLAQAKKAGEKPFVKEEHTRVYSEDAAKELPWHRAAAMESEIVSQMKISCAIVILQAYREFKTAVEDMKKIKKIGEVNGRPRLYGKSGTLEGICNGIMSDPRVFHLDCTDWMIFEASAFNAWQDGGAKVVKAEAPKRLKREGWSKLRPALSVTVRAWIIAGFVGGSIGKYAAAMEYHSRALEVLEWGERTWQNVPFTERGVMFRKTFIRAVKRMKLSSMHNCIVNNVEGVDFTVEDMADLARDIITDVEANPPLPEYPGEPLDLTFTFGYYIYPKAAALSTLAWHYMQLGHKATTADDAQAAYSQSADYYMQAAQIYPPDEEQMLIYYKVAVEAYWFSPEGKTLEEVLPTLMTIYERLPHVVRIWEHSALASSRDSQVVYALDFMTRCGEALESGKITKKSFVRPKDMVSAV</sequence>
<dbReference type="AlphaFoldDB" id="A0A8H8CHN8"/>
<evidence type="ECO:0000256" key="2">
    <source>
        <dbReference type="ARBA" id="ARBA00022803"/>
    </source>
</evidence>
<dbReference type="PANTHER" id="PTHR45831">
    <property type="entry name" value="LD24721P"/>
    <property type="match status" value="1"/>
</dbReference>
<dbReference type="OrthoDB" id="2423701at2759"/>
<accession>A0A8H8CHN8</accession>
<name>A0A8H8CHN8_PSICU</name>
<dbReference type="SUPFAM" id="SSF48452">
    <property type="entry name" value="TPR-like"/>
    <property type="match status" value="1"/>
</dbReference>
<evidence type="ECO:0000313" key="4">
    <source>
        <dbReference type="EMBL" id="KAG5165873.1"/>
    </source>
</evidence>
<dbReference type="Gene3D" id="1.25.40.10">
    <property type="entry name" value="Tetratricopeptide repeat domain"/>
    <property type="match status" value="1"/>
</dbReference>